<dbReference type="FunFam" id="1.10.40.30:FF:000001">
    <property type="entry name" value="Argininosuccinate lyase"/>
    <property type="match status" value="1"/>
</dbReference>
<feature type="domain" description="Argininosuccinate lyase C-terminal" evidence="7">
    <location>
        <begin position="363"/>
        <end position="431"/>
    </location>
</feature>
<proteinExistence type="inferred from homology"/>
<keyword evidence="3 5" id="KW-0055">Arginine biosynthesis</keyword>
<dbReference type="Gene3D" id="1.10.275.10">
    <property type="entry name" value="Fumarase/aspartase (N-terminal domain)"/>
    <property type="match status" value="1"/>
</dbReference>
<dbReference type="PANTHER" id="PTHR43814">
    <property type="entry name" value="ARGININOSUCCINATE LYASE"/>
    <property type="match status" value="1"/>
</dbReference>
<dbReference type="Pfam" id="PF00206">
    <property type="entry name" value="Lyase_1"/>
    <property type="match status" value="1"/>
</dbReference>
<dbReference type="STRING" id="572544.Ilyop_0339"/>
<dbReference type="CDD" id="cd01359">
    <property type="entry name" value="Argininosuccinate_lyase"/>
    <property type="match status" value="1"/>
</dbReference>
<dbReference type="InterPro" id="IPR029419">
    <property type="entry name" value="Arg_succ_lyase_C"/>
</dbReference>
<organism evidence="8 9">
    <name type="scientific">Ilyobacter polytropus (strain ATCC 51220 / DSM 2926 / LMG 16218 / CuHBu1)</name>
    <dbReference type="NCBI Taxonomy" id="572544"/>
    <lineage>
        <taxon>Bacteria</taxon>
        <taxon>Fusobacteriati</taxon>
        <taxon>Fusobacteriota</taxon>
        <taxon>Fusobacteriia</taxon>
        <taxon>Fusobacteriales</taxon>
        <taxon>Fusobacteriaceae</taxon>
        <taxon>Ilyobacter</taxon>
    </lineage>
</organism>
<keyword evidence="5 8" id="KW-0456">Lyase</keyword>
<comment type="pathway">
    <text evidence="1 5">Amino-acid biosynthesis; L-arginine biosynthesis; L-arginine from L-ornithine and carbamoyl phosphate: step 3/3.</text>
</comment>
<sequence>MKLWGGRFKKETSSLLEKFNASINFDKRMYKEDIEGSIAHSKMLAKQDIISHEEQKTIEKGLLQVKEEIESGNFVFSIKDEDIHMAIEGRLIALVGEAGKKLHTARSRNDQVLVDTRLYTKRRAEEIGSGLLELMDALIEVSEKNIGVIMPGYTHLQRAQPILFSHHVMAYFQMFKRDLERLESAVERIDVLPLGAGALAGTTYPIDREYVRELLGFAKVSENSLDTVSDRDFIIEMNFVLAMIAMHMSRFSEEIIMWSTKEFSFVQLDDGYSTGSSIMPQKKNPDIPELVRGKCGRVYGNLVSIMTVMKGLPLAYNKDTQEDKEGFFDSVDNMGMSLEIFKEMLLTMSVNEENMKKGIYGGFINATDVADYLAKKGIPFREAHHITGSMVAYCEEKNTSLEELSLEEFKQFSDAFESDVLTLITVEACIEGRDSYGGTSTNQVKRQISEGKKLLEKYKGEL</sequence>
<dbReference type="AlphaFoldDB" id="E3HAX9"/>
<dbReference type="InterPro" id="IPR008948">
    <property type="entry name" value="L-Aspartase-like"/>
</dbReference>
<dbReference type="EMBL" id="CP002281">
    <property type="protein sequence ID" value="ADO82128.1"/>
    <property type="molecule type" value="Genomic_DNA"/>
</dbReference>
<evidence type="ECO:0000259" key="7">
    <source>
        <dbReference type="Pfam" id="PF14698"/>
    </source>
</evidence>
<keyword evidence="4 5" id="KW-0028">Amino-acid biosynthesis</keyword>
<dbReference type="InterPro" id="IPR020557">
    <property type="entry name" value="Fumarate_lyase_CS"/>
</dbReference>
<dbReference type="PROSITE" id="PS00163">
    <property type="entry name" value="FUMARATE_LYASES"/>
    <property type="match status" value="1"/>
</dbReference>
<dbReference type="KEGG" id="ipo:Ilyop_0339"/>
<evidence type="ECO:0000256" key="3">
    <source>
        <dbReference type="ARBA" id="ARBA00022571"/>
    </source>
</evidence>
<dbReference type="Proteomes" id="UP000006875">
    <property type="component" value="Chromosome"/>
</dbReference>
<evidence type="ECO:0000256" key="4">
    <source>
        <dbReference type="ARBA" id="ARBA00022605"/>
    </source>
</evidence>
<dbReference type="OrthoDB" id="9769623at2"/>
<dbReference type="PRINTS" id="PR00145">
    <property type="entry name" value="ARGSUCLYASE"/>
</dbReference>
<dbReference type="Pfam" id="PF14698">
    <property type="entry name" value="ASL_C2"/>
    <property type="match status" value="1"/>
</dbReference>
<comment type="catalytic activity">
    <reaction evidence="5">
        <text>2-(N(omega)-L-arginino)succinate = fumarate + L-arginine</text>
        <dbReference type="Rhea" id="RHEA:24020"/>
        <dbReference type="ChEBI" id="CHEBI:29806"/>
        <dbReference type="ChEBI" id="CHEBI:32682"/>
        <dbReference type="ChEBI" id="CHEBI:57472"/>
        <dbReference type="EC" id="4.3.2.1"/>
    </reaction>
</comment>
<dbReference type="InterPro" id="IPR024083">
    <property type="entry name" value="Fumarase/histidase_N"/>
</dbReference>
<evidence type="ECO:0000259" key="6">
    <source>
        <dbReference type="Pfam" id="PF00206"/>
    </source>
</evidence>
<evidence type="ECO:0000256" key="5">
    <source>
        <dbReference type="HAMAP-Rule" id="MF_00006"/>
    </source>
</evidence>
<name>E3HAX9_ILYPC</name>
<dbReference type="HAMAP" id="MF_00006">
    <property type="entry name" value="Arg_succ_lyase"/>
    <property type="match status" value="1"/>
</dbReference>
<dbReference type="RefSeq" id="WP_013386798.1">
    <property type="nucleotide sequence ID" value="NC_014632.1"/>
</dbReference>
<protein>
    <recommendedName>
        <fullName evidence="2 5">Argininosuccinate lyase</fullName>
        <shortName evidence="5">ASAL</shortName>
        <ecNumber evidence="2 5">4.3.2.1</ecNumber>
    </recommendedName>
    <alternativeName>
        <fullName evidence="5">Arginosuccinase</fullName>
    </alternativeName>
</protein>
<gene>
    <name evidence="5" type="primary">argH</name>
    <name evidence="8" type="ordered locus">Ilyop_0339</name>
</gene>
<dbReference type="UniPathway" id="UPA00068">
    <property type="reaction ID" value="UER00114"/>
</dbReference>
<keyword evidence="5" id="KW-0963">Cytoplasm</keyword>
<feature type="domain" description="Fumarate lyase N-terminal" evidence="6">
    <location>
        <begin position="6"/>
        <end position="300"/>
    </location>
</feature>
<comment type="subcellular location">
    <subcellularLocation>
        <location evidence="5">Cytoplasm</location>
    </subcellularLocation>
</comment>
<dbReference type="GO" id="GO:0004056">
    <property type="term" value="F:argininosuccinate lyase activity"/>
    <property type="evidence" value="ECO:0007669"/>
    <property type="project" value="UniProtKB-UniRule"/>
</dbReference>
<dbReference type="FunFam" id="1.10.275.10:FF:000002">
    <property type="entry name" value="Argininosuccinate lyase"/>
    <property type="match status" value="1"/>
</dbReference>
<dbReference type="InterPro" id="IPR009049">
    <property type="entry name" value="Argininosuccinate_lyase"/>
</dbReference>
<dbReference type="eggNOG" id="COG0165">
    <property type="taxonomic scope" value="Bacteria"/>
</dbReference>
<evidence type="ECO:0000256" key="1">
    <source>
        <dbReference type="ARBA" id="ARBA00004941"/>
    </source>
</evidence>
<dbReference type="PRINTS" id="PR00149">
    <property type="entry name" value="FUMRATELYASE"/>
</dbReference>
<dbReference type="NCBIfam" id="TIGR00838">
    <property type="entry name" value="argH"/>
    <property type="match status" value="1"/>
</dbReference>
<dbReference type="EC" id="4.3.2.1" evidence="2 5"/>
<dbReference type="PANTHER" id="PTHR43814:SF1">
    <property type="entry name" value="ARGININOSUCCINATE LYASE"/>
    <property type="match status" value="1"/>
</dbReference>
<dbReference type="FunFam" id="1.20.200.10:FF:000015">
    <property type="entry name" value="argininosuccinate lyase isoform X2"/>
    <property type="match status" value="1"/>
</dbReference>
<accession>E3HAX9</accession>
<dbReference type="GO" id="GO:0005829">
    <property type="term" value="C:cytosol"/>
    <property type="evidence" value="ECO:0007669"/>
    <property type="project" value="TreeGrafter"/>
</dbReference>
<dbReference type="InterPro" id="IPR022761">
    <property type="entry name" value="Fumarate_lyase_N"/>
</dbReference>
<dbReference type="SUPFAM" id="SSF48557">
    <property type="entry name" value="L-aspartase-like"/>
    <property type="match status" value="1"/>
</dbReference>
<dbReference type="GO" id="GO:0042450">
    <property type="term" value="P:L-arginine biosynthetic process via ornithine"/>
    <property type="evidence" value="ECO:0007669"/>
    <property type="project" value="UniProtKB-UniRule"/>
</dbReference>
<evidence type="ECO:0000256" key="2">
    <source>
        <dbReference type="ARBA" id="ARBA00012338"/>
    </source>
</evidence>
<comment type="similarity">
    <text evidence="5">Belongs to the lyase 1 family. Argininosuccinate lyase subfamily.</text>
</comment>
<reference evidence="8 9" key="1">
    <citation type="journal article" date="2010" name="Stand. Genomic Sci.">
        <title>Complete genome sequence of Ilyobacter polytropus type strain (CuHbu1).</title>
        <authorList>
            <person name="Sikorski J."/>
            <person name="Chertkov O."/>
            <person name="Lapidus A."/>
            <person name="Nolan M."/>
            <person name="Lucas S."/>
            <person name="Del Rio T.G."/>
            <person name="Tice H."/>
            <person name="Cheng J.F."/>
            <person name="Tapia R."/>
            <person name="Han C."/>
            <person name="Goodwin L."/>
            <person name="Pitluck S."/>
            <person name="Liolios K."/>
            <person name="Ivanova N."/>
            <person name="Mavromatis K."/>
            <person name="Mikhailova N."/>
            <person name="Pati A."/>
            <person name="Chen A."/>
            <person name="Palaniappan K."/>
            <person name="Land M."/>
            <person name="Hauser L."/>
            <person name="Chang Y.J."/>
            <person name="Jeffries C.D."/>
            <person name="Brambilla E."/>
            <person name="Yasawong M."/>
            <person name="Rohde M."/>
            <person name="Pukall R."/>
            <person name="Spring S."/>
            <person name="Goker M."/>
            <person name="Woyke T."/>
            <person name="Bristow J."/>
            <person name="Eisen J.A."/>
            <person name="Markowitz V."/>
            <person name="Hugenholtz P."/>
            <person name="Kyrpides N.C."/>
            <person name="Klenk H.P."/>
        </authorList>
    </citation>
    <scope>NUCLEOTIDE SEQUENCE [LARGE SCALE GENOMIC DNA]</scope>
    <source>
        <strain evidence="9">ATCC 51220 / DSM 2926 / LMG 16218 / CuHBu1</strain>
    </source>
</reference>
<dbReference type="HOGENOM" id="CLU_027272_2_3_0"/>
<dbReference type="Gene3D" id="1.20.200.10">
    <property type="entry name" value="Fumarase/aspartase (Central domain)"/>
    <property type="match status" value="1"/>
</dbReference>
<keyword evidence="9" id="KW-1185">Reference proteome</keyword>
<evidence type="ECO:0000313" key="9">
    <source>
        <dbReference type="Proteomes" id="UP000006875"/>
    </source>
</evidence>
<dbReference type="Gene3D" id="1.10.40.30">
    <property type="entry name" value="Fumarase/aspartase (C-terminal domain)"/>
    <property type="match status" value="1"/>
</dbReference>
<evidence type="ECO:0000313" key="8">
    <source>
        <dbReference type="EMBL" id="ADO82128.1"/>
    </source>
</evidence>
<dbReference type="InterPro" id="IPR000362">
    <property type="entry name" value="Fumarate_lyase_fam"/>
</dbReference>